<dbReference type="Pfam" id="PF07591">
    <property type="entry name" value="PT-HINT"/>
    <property type="match status" value="1"/>
</dbReference>
<dbReference type="Proteomes" id="UP000612808">
    <property type="component" value="Unassembled WGS sequence"/>
</dbReference>
<dbReference type="PANTHER" id="PTHR32305:SF17">
    <property type="entry name" value="TRNA NUCLEASE WAPA"/>
    <property type="match status" value="1"/>
</dbReference>
<accession>A0A8J3N8K2</accession>
<evidence type="ECO:0000313" key="3">
    <source>
        <dbReference type="EMBL" id="GID10176.1"/>
    </source>
</evidence>
<dbReference type="AlphaFoldDB" id="A0A8J3N8K2"/>
<comment type="caution">
    <text evidence="3">The sequence shown here is derived from an EMBL/GenBank/DDBJ whole genome shotgun (WGS) entry which is preliminary data.</text>
</comment>
<evidence type="ECO:0000313" key="4">
    <source>
        <dbReference type="Proteomes" id="UP000612808"/>
    </source>
</evidence>
<dbReference type="InterPro" id="IPR003587">
    <property type="entry name" value="Hint_dom_N"/>
</dbReference>
<dbReference type="CDD" id="cd00081">
    <property type="entry name" value="Hint"/>
    <property type="match status" value="1"/>
</dbReference>
<reference evidence="3" key="1">
    <citation type="submission" date="2021-01" db="EMBL/GenBank/DDBJ databases">
        <title>Whole genome shotgun sequence of Actinocatenispora rupis NBRC 107355.</title>
        <authorList>
            <person name="Komaki H."/>
            <person name="Tamura T."/>
        </authorList>
    </citation>
    <scope>NUCLEOTIDE SEQUENCE</scope>
    <source>
        <strain evidence="3">NBRC 107355</strain>
    </source>
</reference>
<dbReference type="SMART" id="SM00306">
    <property type="entry name" value="HintN"/>
    <property type="match status" value="1"/>
</dbReference>
<dbReference type="InterPro" id="IPR056823">
    <property type="entry name" value="TEN-like_YD-shell"/>
</dbReference>
<dbReference type="SUPFAM" id="SSF51294">
    <property type="entry name" value="Hedgehog/intein (Hint) domain"/>
    <property type="match status" value="1"/>
</dbReference>
<dbReference type="NCBIfam" id="TIGR01443">
    <property type="entry name" value="intein_Cterm"/>
    <property type="match status" value="1"/>
</dbReference>
<dbReference type="Pfam" id="PF25023">
    <property type="entry name" value="TEN_YD-shell"/>
    <property type="match status" value="1"/>
</dbReference>
<dbReference type="InterPro" id="IPR022385">
    <property type="entry name" value="Rhs_assc_core"/>
</dbReference>
<keyword evidence="1" id="KW-0677">Repeat</keyword>
<evidence type="ECO:0000259" key="2">
    <source>
        <dbReference type="SMART" id="SM00306"/>
    </source>
</evidence>
<dbReference type="PROSITE" id="PS50818">
    <property type="entry name" value="INTEIN_C_TER"/>
    <property type="match status" value="1"/>
</dbReference>
<protein>
    <recommendedName>
        <fullName evidence="2">Hint domain-containing protein</fullName>
    </recommendedName>
</protein>
<dbReference type="Gene3D" id="2.180.10.10">
    <property type="entry name" value="RHS repeat-associated core"/>
    <property type="match status" value="1"/>
</dbReference>
<organism evidence="3 4">
    <name type="scientific">Actinocatenispora rupis</name>
    <dbReference type="NCBI Taxonomy" id="519421"/>
    <lineage>
        <taxon>Bacteria</taxon>
        <taxon>Bacillati</taxon>
        <taxon>Actinomycetota</taxon>
        <taxon>Actinomycetes</taxon>
        <taxon>Micromonosporales</taxon>
        <taxon>Micromonosporaceae</taxon>
        <taxon>Actinocatenispora</taxon>
    </lineage>
</organism>
<sequence length="577" mass="61178">MWRARRGFRQRGHEARTTWLVNDPNGTNNVQVDAKTLTATHRYTDPFGDNRSTLPSWIGDRGYVGGIQDGNTGLTLLGAREYDPSLGRFLSADPLLDASDPQQLIGYAYANNSPVIHSDPSGLMAAYDRTGTIWDDGAAGEKRFLNYMDAYTGGTAWRKDYYPISRAWAADKTVSHGAAANGHRLLDIVGYIPVVGTVADAANAVWYASEGDWTNAAISGGSTVIGVLPIGKVVSIGGKLVVKVVIKGAVKAAAPALEKAAAKTAVKALAKDGAKELGETAAKGTGKAVKHAAEAGAEDTGSAAEKVAAGCAHSFPTGTRVELADGSSKPIENIKIGDKIRNADPDSHRDQTHRVDGIIVTTTDRDLVDLTLTTAHGPETLTTTRHHRIWDATTHNWAEAANLRAGHRLQTPDGSVLIAGVRHYTHIDTTYGLTIDHTHTYYVLARATSILVHNCDPLQSVADGHRKVGGTKFASEYTSPSGQKYYSTNRHGMAGQLGSMPELNTAVGEAGHHGGCAEVGCLMQAYQAEGPSAISGGSMRTVSTRSWMSSRAAENGNPAYPCGRCRSLLGALGISWE</sequence>
<evidence type="ECO:0000256" key="1">
    <source>
        <dbReference type="ARBA" id="ARBA00022737"/>
    </source>
</evidence>
<feature type="domain" description="Hint" evidence="2">
    <location>
        <begin position="312"/>
        <end position="413"/>
    </location>
</feature>
<dbReference type="InterPro" id="IPR036844">
    <property type="entry name" value="Hint_dom_sf"/>
</dbReference>
<dbReference type="Gene3D" id="2.170.16.10">
    <property type="entry name" value="Hedgehog/Intein (Hint) domain"/>
    <property type="match status" value="1"/>
</dbReference>
<name>A0A8J3N8K2_9ACTN</name>
<dbReference type="EMBL" id="BOMB01000004">
    <property type="protein sequence ID" value="GID10176.1"/>
    <property type="molecule type" value="Genomic_DNA"/>
</dbReference>
<dbReference type="InterPro" id="IPR050708">
    <property type="entry name" value="T6SS_VgrG/RHS"/>
</dbReference>
<dbReference type="CDD" id="cd20745">
    <property type="entry name" value="FIX_RhsA_AHH_HNH-like"/>
    <property type="match status" value="1"/>
</dbReference>
<keyword evidence="4" id="KW-1185">Reference proteome</keyword>
<dbReference type="NCBIfam" id="TIGR03696">
    <property type="entry name" value="Rhs_assc_core"/>
    <property type="match status" value="1"/>
</dbReference>
<gene>
    <name evidence="3" type="ORF">Aru02nite_10650</name>
</gene>
<dbReference type="PANTHER" id="PTHR32305">
    <property type="match status" value="1"/>
</dbReference>
<dbReference type="InterPro" id="IPR030934">
    <property type="entry name" value="Intein_C"/>
</dbReference>
<proteinExistence type="predicted"/>